<evidence type="ECO:0000256" key="1">
    <source>
        <dbReference type="SAM" id="MobiDB-lite"/>
    </source>
</evidence>
<gene>
    <name evidence="4" type="ORF">D777_01692</name>
</gene>
<feature type="region of interest" description="Disordered" evidence="1">
    <location>
        <begin position="22"/>
        <end position="50"/>
    </location>
</feature>
<dbReference type="SUPFAM" id="SSF53474">
    <property type="entry name" value="alpha/beta-Hydrolases"/>
    <property type="match status" value="1"/>
</dbReference>
<evidence type="ECO:0000256" key="2">
    <source>
        <dbReference type="SAM" id="SignalP"/>
    </source>
</evidence>
<dbReference type="OrthoDB" id="3078806at2"/>
<dbReference type="PATRIC" id="fig|1137280.3.peg.1507"/>
<feature type="chain" id="PRO_5001680417" description="DUF6351 domain-containing protein" evidence="2">
    <location>
        <begin position="21"/>
        <end position="879"/>
    </location>
</feature>
<dbReference type="InterPro" id="IPR045556">
    <property type="entry name" value="DUF6351"/>
</dbReference>
<organism evidence="4 5">
    <name type="scientific">Marinobacter nitratireducens</name>
    <dbReference type="NCBI Taxonomy" id="1137280"/>
    <lineage>
        <taxon>Bacteria</taxon>
        <taxon>Pseudomonadati</taxon>
        <taxon>Pseudomonadota</taxon>
        <taxon>Gammaproteobacteria</taxon>
        <taxon>Pseudomonadales</taxon>
        <taxon>Marinobacteraceae</taxon>
        <taxon>Marinobacter</taxon>
    </lineage>
</organism>
<comment type="caution">
    <text evidence="4">The sequence shown here is derived from an EMBL/GenBank/DDBJ whole genome shotgun (WGS) entry which is preliminary data.</text>
</comment>
<evidence type="ECO:0000313" key="4">
    <source>
        <dbReference type="EMBL" id="KEF31343.1"/>
    </source>
</evidence>
<feature type="domain" description="DUF6351" evidence="3">
    <location>
        <begin position="58"/>
        <end position="833"/>
    </location>
</feature>
<accession>A0A072N314</accession>
<dbReference type="STRING" id="1137280.D777_01692"/>
<dbReference type="PROSITE" id="PS51257">
    <property type="entry name" value="PROKAR_LIPOPROTEIN"/>
    <property type="match status" value="1"/>
</dbReference>
<proteinExistence type="predicted"/>
<sequence length="879" mass="94978">MKYAKSALALAMFFTLGGCGGSDNSAEQPPGPVVGQEIQEREPDQQTDPVEKVGDGIIRVLSNRADLISAGDALVEIEIPAPENRDGAKLFLNGSEFSPDLVPVAEREGAVRTLVEGLSVGENELRLVLPGNGVVTQTIVNHPAGGPVFSGPQVQPWTCTNDAAIDEQCNQAPDYEIKYVPASVFDQYTANFDPQSPGISNAFVPYDPENPPAEEDVATVTTDEGMTVPFIVRVERGVLNRDRYQIMSLFQPDQPWDGTRPQAQWNGKVLIHHGGNVGVSYAMGNPPNGDISGTAPDGFEVLLGDSISVALSKGFVTLSTAQANLGHNVNLVTAAESLVMSKEHIVEQYGPIRYTIGTGCSGGAIAQQHIANAYPGIYQGLIVQCSYPDVWTTATQFADYNLLNEYFGNQVPESPDDLTGFFEALLTSDYLALQWPALYGHLPINPVVSDLAFFPSAFPDQENCPGLNGKAEVYDKVERPDGLRCGLIDYMVTQFGTRTPDAWSPNEQLLSRGFAGIPLDNVGVQYGLRALQDGTITADQFLAVNREIGGFDVDIDYQAERTVADPEALTNAYRTGAINTAENVANIPIIDLRGPDPGIAHDAYHSWQTRARIQATQGHSRNHTIWFGAFPLAGDSIYTTEALYVMDDWLSNIEADTSSNGIEERVIANKPLEARDRCLPVSSLLSEHGPFVPYTGNLLTPNPTWTQADMLSFPEFPAELGQILDIATGQVCGLDLGELGLPEIITDPLSPITDEVVSIQQLVVQTRFGTPRTVAGDDIRTLTNKCQLKPVDPADYPVNLLNGTYDSEALAREVAKIFPDGVCDYSKSPVGEVPTLTWLQYGDESDRVTGGDPLPAHEQNVAGWAAPAFEVNLSPRSDL</sequence>
<keyword evidence="5" id="KW-1185">Reference proteome</keyword>
<evidence type="ECO:0000259" key="3">
    <source>
        <dbReference type="Pfam" id="PF19878"/>
    </source>
</evidence>
<dbReference type="Pfam" id="PF19878">
    <property type="entry name" value="DUF6351"/>
    <property type="match status" value="1"/>
</dbReference>
<protein>
    <recommendedName>
        <fullName evidence="3">DUF6351 domain-containing protein</fullName>
    </recommendedName>
</protein>
<dbReference type="AlphaFoldDB" id="A0A072N314"/>
<reference evidence="4 5" key="1">
    <citation type="submission" date="2012-12" db="EMBL/GenBank/DDBJ databases">
        <title>Genome assembly of Marinobacter sp. AK21.</title>
        <authorList>
            <person name="Khatri I."/>
            <person name="Kumar R."/>
            <person name="Vaidya B."/>
            <person name="Subramanian S."/>
            <person name="Pinnaka A."/>
        </authorList>
    </citation>
    <scope>NUCLEOTIDE SEQUENCE [LARGE SCALE GENOMIC DNA]</scope>
    <source>
        <strain evidence="4 5">AK21</strain>
    </source>
</reference>
<dbReference type="Proteomes" id="UP000035057">
    <property type="component" value="Unassembled WGS sequence"/>
</dbReference>
<keyword evidence="2" id="KW-0732">Signal</keyword>
<dbReference type="RefSeq" id="WP_036130193.1">
    <property type="nucleotide sequence ID" value="NZ_ANIE01000005.1"/>
</dbReference>
<evidence type="ECO:0000313" key="5">
    <source>
        <dbReference type="Proteomes" id="UP000035057"/>
    </source>
</evidence>
<name>A0A072N314_9GAMM</name>
<feature type="compositionally biased region" description="Basic and acidic residues" evidence="1">
    <location>
        <begin position="38"/>
        <end position="50"/>
    </location>
</feature>
<dbReference type="EMBL" id="ANIE01000005">
    <property type="protein sequence ID" value="KEF31343.1"/>
    <property type="molecule type" value="Genomic_DNA"/>
</dbReference>
<feature type="signal peptide" evidence="2">
    <location>
        <begin position="1"/>
        <end position="20"/>
    </location>
</feature>
<dbReference type="InterPro" id="IPR029058">
    <property type="entry name" value="AB_hydrolase_fold"/>
</dbReference>